<dbReference type="EMBL" id="JAJTJA010000003">
    <property type="protein sequence ID" value="KAH8701519.1"/>
    <property type="molecule type" value="Genomic_DNA"/>
</dbReference>
<dbReference type="PANTHER" id="PTHR43180">
    <property type="entry name" value="3-OXOACYL-(ACYL-CARRIER-PROTEIN) REDUCTASE (AFU_ORTHOLOGUE AFUA_6G11210)"/>
    <property type="match status" value="1"/>
</dbReference>
<dbReference type="PRINTS" id="PR00080">
    <property type="entry name" value="SDRFAMILY"/>
</dbReference>
<dbReference type="AlphaFoldDB" id="A0AAD4L1I7"/>
<dbReference type="GeneID" id="70243959"/>
<evidence type="ECO:0000256" key="2">
    <source>
        <dbReference type="ARBA" id="ARBA00022857"/>
    </source>
</evidence>
<dbReference type="InterPro" id="IPR020904">
    <property type="entry name" value="Sc_DH/Rdtase_CS"/>
</dbReference>
<reference evidence="5" key="1">
    <citation type="submission" date="2021-12" db="EMBL/GenBank/DDBJ databases">
        <title>Convergent genome expansion in fungi linked to evolution of root-endophyte symbiosis.</title>
        <authorList>
            <consortium name="DOE Joint Genome Institute"/>
            <person name="Ke Y.-H."/>
            <person name="Bonito G."/>
            <person name="Liao H.-L."/>
            <person name="Looney B."/>
            <person name="Rojas-Flechas A."/>
            <person name="Nash J."/>
            <person name="Hameed K."/>
            <person name="Schadt C."/>
            <person name="Martin F."/>
            <person name="Crous P.W."/>
            <person name="Miettinen O."/>
            <person name="Magnuson J.K."/>
            <person name="Labbe J."/>
            <person name="Jacobson D."/>
            <person name="Doktycz M.J."/>
            <person name="Veneault-Fourrey C."/>
            <person name="Kuo A."/>
            <person name="Mondo S."/>
            <person name="Calhoun S."/>
            <person name="Riley R."/>
            <person name="Ohm R."/>
            <person name="LaButti K."/>
            <person name="Andreopoulos B."/>
            <person name="Pangilinan J."/>
            <person name="Nolan M."/>
            <person name="Tritt A."/>
            <person name="Clum A."/>
            <person name="Lipzen A."/>
            <person name="Daum C."/>
            <person name="Barry K."/>
            <person name="Grigoriev I.V."/>
            <person name="Vilgalys R."/>
        </authorList>
    </citation>
    <scope>NUCLEOTIDE SEQUENCE</scope>
    <source>
        <strain evidence="5">PMI_201</strain>
    </source>
</reference>
<dbReference type="SUPFAM" id="SSF51735">
    <property type="entry name" value="NAD(P)-binding Rossmann-fold domains"/>
    <property type="match status" value="1"/>
</dbReference>
<dbReference type="Gene3D" id="3.40.50.720">
    <property type="entry name" value="NAD(P)-binding Rossmann-like Domain"/>
    <property type="match status" value="1"/>
</dbReference>
<dbReference type="PANTHER" id="PTHR43180:SF33">
    <property type="entry name" value="15-HYDROXYPROSTAGLANDIN DEHYDROGENASE [NAD(+)]-LIKE"/>
    <property type="match status" value="1"/>
</dbReference>
<proteinExistence type="inferred from homology"/>
<evidence type="ECO:0008006" key="7">
    <source>
        <dbReference type="Google" id="ProtNLM"/>
    </source>
</evidence>
<comment type="similarity">
    <text evidence="1 4">Belongs to the short-chain dehydrogenases/reductases (SDR) family.</text>
</comment>
<sequence length="269" mass="29283">MSSKKVALITGGGSGIGLYTSRQLSKDGWNVSIADVNEKTGNAAADEIGGIFTQVDVTSYQSQAKAFERTWEKWGRIDFVFANAGILDVADFYAISATIPPPEPNLLTSKVCVDGCIYSAHLAMHYFRQNPVKECSLIMTSSASALYEAAILPIYCAAKYAVIGLTRSLGKELKKENIRVNAILPGAVPTNIGLPVKLVELGITPTLPEDKITKPEHIVGAVLELLNDPEAYAVTLEVSAAKRYRRQKPEYPDETMAFLMGEKESWAKH</sequence>
<evidence type="ECO:0000256" key="1">
    <source>
        <dbReference type="ARBA" id="ARBA00006484"/>
    </source>
</evidence>
<gene>
    <name evidence="5" type="ORF">BGW36DRAFT_355678</name>
</gene>
<keyword evidence="6" id="KW-1185">Reference proteome</keyword>
<accession>A0AAD4L1I7</accession>
<evidence type="ECO:0000313" key="5">
    <source>
        <dbReference type="EMBL" id="KAH8701519.1"/>
    </source>
</evidence>
<dbReference type="RefSeq" id="XP_046074895.1">
    <property type="nucleotide sequence ID" value="XM_046213672.1"/>
</dbReference>
<name>A0AAD4L1I7_9EURO</name>
<comment type="caution">
    <text evidence="5">The sequence shown here is derived from an EMBL/GenBank/DDBJ whole genome shotgun (WGS) entry which is preliminary data.</text>
</comment>
<dbReference type="InterPro" id="IPR002347">
    <property type="entry name" value="SDR_fam"/>
</dbReference>
<dbReference type="PRINTS" id="PR00081">
    <property type="entry name" value="GDHRDH"/>
</dbReference>
<dbReference type="InterPro" id="IPR036291">
    <property type="entry name" value="NAD(P)-bd_dom_sf"/>
</dbReference>
<organism evidence="5 6">
    <name type="scientific">Talaromyces proteolyticus</name>
    <dbReference type="NCBI Taxonomy" id="1131652"/>
    <lineage>
        <taxon>Eukaryota</taxon>
        <taxon>Fungi</taxon>
        <taxon>Dikarya</taxon>
        <taxon>Ascomycota</taxon>
        <taxon>Pezizomycotina</taxon>
        <taxon>Eurotiomycetes</taxon>
        <taxon>Eurotiomycetidae</taxon>
        <taxon>Eurotiales</taxon>
        <taxon>Trichocomaceae</taxon>
        <taxon>Talaromyces</taxon>
        <taxon>Talaromyces sect. Bacilispori</taxon>
    </lineage>
</organism>
<dbReference type="Pfam" id="PF00106">
    <property type="entry name" value="adh_short"/>
    <property type="match status" value="1"/>
</dbReference>
<dbReference type="Proteomes" id="UP001201262">
    <property type="component" value="Unassembled WGS sequence"/>
</dbReference>
<keyword evidence="3" id="KW-0560">Oxidoreductase</keyword>
<protein>
    <recommendedName>
        <fullName evidence="7">NAD(P)-binding protein</fullName>
    </recommendedName>
</protein>
<dbReference type="PROSITE" id="PS00061">
    <property type="entry name" value="ADH_SHORT"/>
    <property type="match status" value="1"/>
</dbReference>
<evidence type="ECO:0000256" key="4">
    <source>
        <dbReference type="RuleBase" id="RU000363"/>
    </source>
</evidence>
<evidence type="ECO:0000313" key="6">
    <source>
        <dbReference type="Proteomes" id="UP001201262"/>
    </source>
</evidence>
<dbReference type="GO" id="GO:0016491">
    <property type="term" value="F:oxidoreductase activity"/>
    <property type="evidence" value="ECO:0007669"/>
    <property type="project" value="UniProtKB-KW"/>
</dbReference>
<keyword evidence="2" id="KW-0521">NADP</keyword>
<evidence type="ECO:0000256" key="3">
    <source>
        <dbReference type="ARBA" id="ARBA00023002"/>
    </source>
</evidence>